<dbReference type="GO" id="GO:0051082">
    <property type="term" value="F:unfolded protein binding"/>
    <property type="evidence" value="ECO:0007669"/>
    <property type="project" value="UniProtKB-UniRule"/>
</dbReference>
<feature type="disulfide bond" description="Redox-active" evidence="6">
    <location>
        <begin position="260"/>
        <end position="263"/>
    </location>
</feature>
<evidence type="ECO:0000313" key="8">
    <source>
        <dbReference type="Proteomes" id="UP000000639"/>
    </source>
</evidence>
<accession>A1SR53</accession>
<dbReference type="AlphaFoldDB" id="A1SR53"/>
<comment type="function">
    <text evidence="6">Redox regulated molecular chaperone. Protects both thermally unfolding and oxidatively damaged proteins from irreversible aggregation. Plays an important role in the bacterial defense system toward oxidative stress.</text>
</comment>
<proteinExistence type="inferred from homology"/>
<dbReference type="Gene3D" id="1.10.287.480">
    <property type="entry name" value="helix hairpin bin"/>
    <property type="match status" value="1"/>
</dbReference>
<evidence type="ECO:0000256" key="1">
    <source>
        <dbReference type="ARBA" id="ARBA00022490"/>
    </source>
</evidence>
<feature type="disulfide bond" description="Redox-active" evidence="6">
    <location>
        <begin position="227"/>
        <end position="229"/>
    </location>
</feature>
<dbReference type="HOGENOM" id="CLU_054493_0_0_6"/>
<dbReference type="GO" id="GO:0044183">
    <property type="term" value="F:protein folding chaperone"/>
    <property type="evidence" value="ECO:0007669"/>
    <property type="project" value="TreeGrafter"/>
</dbReference>
<keyword evidence="2 6" id="KW-0862">Zinc</keyword>
<dbReference type="RefSeq" id="WP_011768527.1">
    <property type="nucleotide sequence ID" value="NC_008709.1"/>
</dbReference>
<dbReference type="HAMAP" id="MF_00117">
    <property type="entry name" value="HslO"/>
    <property type="match status" value="1"/>
</dbReference>
<dbReference type="GO" id="GO:0042026">
    <property type="term" value="P:protein refolding"/>
    <property type="evidence" value="ECO:0007669"/>
    <property type="project" value="TreeGrafter"/>
</dbReference>
<reference evidence="7 8" key="1">
    <citation type="submission" date="2007-01" db="EMBL/GenBank/DDBJ databases">
        <title>Complete sequence of Psychromonas ingrahamii 37.</title>
        <authorList>
            <consortium name="US DOE Joint Genome Institute"/>
            <person name="Copeland A."/>
            <person name="Lucas S."/>
            <person name="Lapidus A."/>
            <person name="Barry K."/>
            <person name="Detter J.C."/>
            <person name="Glavina del Rio T."/>
            <person name="Hammon N."/>
            <person name="Israni S."/>
            <person name="Dalin E."/>
            <person name="Tice H."/>
            <person name="Pitluck S."/>
            <person name="Thompson L.S."/>
            <person name="Brettin T."/>
            <person name="Bruce D."/>
            <person name="Han C."/>
            <person name="Tapia R."/>
            <person name="Schmutz J."/>
            <person name="Larimer F."/>
            <person name="Land M."/>
            <person name="Hauser L."/>
            <person name="Kyrpides N."/>
            <person name="Ivanova N."/>
            <person name="Staley J."/>
            <person name="Richardson P."/>
        </authorList>
    </citation>
    <scope>NUCLEOTIDE SEQUENCE [LARGE SCALE GENOMIC DNA]</scope>
    <source>
        <strain evidence="7 8">37</strain>
    </source>
</reference>
<keyword evidence="3 6" id="KW-1015">Disulfide bond</keyword>
<keyword evidence="4 6" id="KW-0143">Chaperone</keyword>
<evidence type="ECO:0000256" key="5">
    <source>
        <dbReference type="ARBA" id="ARBA00023284"/>
    </source>
</evidence>
<dbReference type="Proteomes" id="UP000000639">
    <property type="component" value="Chromosome"/>
</dbReference>
<dbReference type="NCBIfam" id="NF001033">
    <property type="entry name" value="PRK00114.1"/>
    <property type="match status" value="1"/>
</dbReference>
<dbReference type="InterPro" id="IPR016154">
    <property type="entry name" value="Heat_shock_Hsp33_C"/>
</dbReference>
<comment type="PTM">
    <text evidence="6">Under oxidizing conditions two disulfide bonds are formed involving the reactive cysteines. Under reducing conditions zinc is bound to the reactive cysteines and the protein is inactive.</text>
</comment>
<dbReference type="InterPro" id="IPR016153">
    <property type="entry name" value="Heat_shock_Hsp33_N"/>
</dbReference>
<dbReference type="SUPFAM" id="SSF64397">
    <property type="entry name" value="Hsp33 domain"/>
    <property type="match status" value="1"/>
</dbReference>
<evidence type="ECO:0000256" key="3">
    <source>
        <dbReference type="ARBA" id="ARBA00023157"/>
    </source>
</evidence>
<keyword evidence="8" id="KW-1185">Reference proteome</keyword>
<dbReference type="GO" id="GO:0005737">
    <property type="term" value="C:cytoplasm"/>
    <property type="evidence" value="ECO:0007669"/>
    <property type="project" value="UniProtKB-SubCell"/>
</dbReference>
<dbReference type="STRING" id="357804.Ping_0094"/>
<dbReference type="eggNOG" id="COG1281">
    <property type="taxonomic scope" value="Bacteria"/>
</dbReference>
<comment type="subcellular location">
    <subcellularLocation>
        <location evidence="6">Cytoplasm</location>
    </subcellularLocation>
</comment>
<gene>
    <name evidence="6" type="primary">hslO</name>
    <name evidence="7" type="ordered locus">Ping_0094</name>
</gene>
<dbReference type="Pfam" id="PF01430">
    <property type="entry name" value="HSP33"/>
    <property type="match status" value="1"/>
</dbReference>
<evidence type="ECO:0000256" key="4">
    <source>
        <dbReference type="ARBA" id="ARBA00023186"/>
    </source>
</evidence>
<evidence type="ECO:0000256" key="2">
    <source>
        <dbReference type="ARBA" id="ARBA00022833"/>
    </source>
</evidence>
<sequence>MNDQLQRFIFDAYQIRGEIAQAHNSFNDIIKKHDYSTEVANLVGELLIATSLITATLKFNGKITVQLQGDGPLNTAVINANQNLEIRGTANVTGDTTGLSFKQLVGKGHLMITISPEEGERYQGIVALEKDSLSECLEDYFIKSEQLATRIILHASVKNKAQAAGLLLQTLPAVDENHEADFQHVSALASTVKEEELYTLSNDELLYRLYHQEKVRLFEIQPISFKCSCSKERCLTSLASITADEILEMLNEQGSIDMHCEYCASDYHFEKDDLQILLHDEQGLQH</sequence>
<name>A1SR53_PSYIN</name>
<dbReference type="InterPro" id="IPR023212">
    <property type="entry name" value="Hsp33_helix_hairpin_bin_dom_sf"/>
</dbReference>
<evidence type="ECO:0000256" key="6">
    <source>
        <dbReference type="HAMAP-Rule" id="MF_00117"/>
    </source>
</evidence>
<keyword evidence="5 6" id="KW-0676">Redox-active center</keyword>
<dbReference type="Gene3D" id="3.90.1280.10">
    <property type="entry name" value="HSP33 redox switch-like"/>
    <property type="match status" value="1"/>
</dbReference>
<organism evidence="7 8">
    <name type="scientific">Psychromonas ingrahamii (strain DSM 17664 / CCUG 51855 / 37)</name>
    <dbReference type="NCBI Taxonomy" id="357804"/>
    <lineage>
        <taxon>Bacteria</taxon>
        <taxon>Pseudomonadati</taxon>
        <taxon>Pseudomonadota</taxon>
        <taxon>Gammaproteobacteria</taxon>
        <taxon>Alteromonadales</taxon>
        <taxon>Psychromonadaceae</taxon>
        <taxon>Psychromonas</taxon>
    </lineage>
</organism>
<dbReference type="PANTHER" id="PTHR30111:SF1">
    <property type="entry name" value="33 KDA CHAPERONIN"/>
    <property type="match status" value="1"/>
</dbReference>
<protein>
    <recommendedName>
        <fullName evidence="6">33 kDa chaperonin</fullName>
    </recommendedName>
    <alternativeName>
        <fullName evidence="6">Heat shock protein 33 homolog</fullName>
        <shortName evidence="6">HSP33</shortName>
    </alternativeName>
</protein>
<comment type="similarity">
    <text evidence="6">Belongs to the HSP33 family.</text>
</comment>
<keyword evidence="1 6" id="KW-0963">Cytoplasm</keyword>
<dbReference type="CDD" id="cd00498">
    <property type="entry name" value="Hsp33"/>
    <property type="match status" value="1"/>
</dbReference>
<dbReference type="KEGG" id="pin:Ping_0094"/>
<evidence type="ECO:0000313" key="7">
    <source>
        <dbReference type="EMBL" id="ABM01968.1"/>
    </source>
</evidence>
<dbReference type="PANTHER" id="PTHR30111">
    <property type="entry name" value="33 KDA CHAPERONIN"/>
    <property type="match status" value="1"/>
</dbReference>
<dbReference type="SUPFAM" id="SSF118352">
    <property type="entry name" value="HSP33 redox switch-like"/>
    <property type="match status" value="1"/>
</dbReference>
<dbReference type="EMBL" id="CP000510">
    <property type="protein sequence ID" value="ABM01968.1"/>
    <property type="molecule type" value="Genomic_DNA"/>
</dbReference>
<dbReference type="Gene3D" id="3.55.30.10">
    <property type="entry name" value="Hsp33 domain"/>
    <property type="match status" value="1"/>
</dbReference>
<dbReference type="OrthoDB" id="9793753at2"/>
<dbReference type="PIRSF" id="PIRSF005261">
    <property type="entry name" value="Heat_shock_Hsp33"/>
    <property type="match status" value="1"/>
</dbReference>
<dbReference type="InterPro" id="IPR000397">
    <property type="entry name" value="Heat_shock_Hsp33"/>
</dbReference>